<organism evidence="4 5">
    <name type="scientific">Paramecium octaurelia</name>
    <dbReference type="NCBI Taxonomy" id="43137"/>
    <lineage>
        <taxon>Eukaryota</taxon>
        <taxon>Sar</taxon>
        <taxon>Alveolata</taxon>
        <taxon>Ciliophora</taxon>
        <taxon>Intramacronucleata</taxon>
        <taxon>Oligohymenophorea</taxon>
        <taxon>Peniculida</taxon>
        <taxon>Parameciidae</taxon>
        <taxon>Paramecium</taxon>
    </lineage>
</organism>
<dbReference type="OrthoDB" id="311215at2759"/>
<evidence type="ECO:0000256" key="1">
    <source>
        <dbReference type="ARBA" id="ARBA00022737"/>
    </source>
</evidence>
<dbReference type="PANTHER" id="PTHR44943:SF4">
    <property type="entry name" value="TPR REPEAT-CONTAINING PROTEIN MJ0798"/>
    <property type="match status" value="1"/>
</dbReference>
<dbReference type="InterPro" id="IPR051685">
    <property type="entry name" value="Ycf3/AcsC/BcsC/TPR_MFPF"/>
</dbReference>
<evidence type="ECO:0000256" key="3">
    <source>
        <dbReference type="SAM" id="MobiDB-lite"/>
    </source>
</evidence>
<keyword evidence="5" id="KW-1185">Reference proteome</keyword>
<dbReference type="AlphaFoldDB" id="A0A8S1YIT4"/>
<evidence type="ECO:0000313" key="4">
    <source>
        <dbReference type="EMBL" id="CAD8213423.1"/>
    </source>
</evidence>
<comment type="caution">
    <text evidence="4">The sequence shown here is derived from an EMBL/GenBank/DDBJ whole genome shotgun (WGS) entry which is preliminary data.</text>
</comment>
<evidence type="ECO:0008006" key="6">
    <source>
        <dbReference type="Google" id="ProtNLM"/>
    </source>
</evidence>
<dbReference type="OMA" id="ECINKWM"/>
<reference evidence="4" key="1">
    <citation type="submission" date="2021-01" db="EMBL/GenBank/DDBJ databases">
        <authorList>
            <consortium name="Genoscope - CEA"/>
            <person name="William W."/>
        </authorList>
    </citation>
    <scope>NUCLEOTIDE SEQUENCE</scope>
</reference>
<sequence length="619" mass="72954">MVQQIGKLLEKKGQLKEALNFLNQKILENVQDIRFYEEKGISTLDVAAALMRNSQQEEIIKCWEFGIEQNQSNIEFYKAKINALKKLGRDNEVIECINKWMRLNKNCSLVEFELSQISSSKFECNNLRLIYQQLQINLINQSMIMMRRNVQQKKKFYVQIISETILPIVNQDEIQLANMLKKLGKDKEILQCWDWGVMNNINNIDFYYAKSMHLESLGKDQEAVDCWWFGISKNKNFIKFYDAFSNLLTKLNRNQEVADCMQLGIEQNPQNISFYTKKVNVLLKLGEEQKVINCLDYGISQNKTKIEFYNYKCQILKDLGRNQDCIECLELGIQNNPTDFQFYYRKAYKLKELDRVEEELQCWQRGIEIQKDSSNYYSEKFDVLMRLHRYEEALKVWDDGIQSNIHDGRFYYLKAQALDTLERNDEVLLCWDKGILNNPDNFSFYEQKCDALMKFEKLVAAEESWSSDQEGSNKSDNESCKNEQTSPLPLSENAEKALQCLDEGISRNPSDFAFYNKKVDLLKKLGKKKEAVVCLKIGQEKNQNDPEFYLALAEELLSQKNLLESIYYIDQGLKRFNDERLMATKWLLLSKQNMLRKAIIYFRLSEGWSYQGRKLKYNL</sequence>
<feature type="region of interest" description="Disordered" evidence="3">
    <location>
        <begin position="466"/>
        <end position="488"/>
    </location>
</feature>
<evidence type="ECO:0000313" key="5">
    <source>
        <dbReference type="Proteomes" id="UP000683925"/>
    </source>
</evidence>
<name>A0A8S1YIT4_PAROT</name>
<keyword evidence="2" id="KW-0802">TPR repeat</keyword>
<accession>A0A8S1YIT4</accession>
<gene>
    <name evidence="4" type="ORF">POCTA_138.1.T1610120</name>
</gene>
<protein>
    <recommendedName>
        <fullName evidence="6">Tetratricopeptide repeat protein</fullName>
    </recommendedName>
</protein>
<dbReference type="Proteomes" id="UP000683925">
    <property type="component" value="Unassembled WGS sequence"/>
</dbReference>
<keyword evidence="1" id="KW-0677">Repeat</keyword>
<proteinExistence type="predicted"/>
<dbReference type="PANTHER" id="PTHR44943">
    <property type="entry name" value="CELLULOSE SYNTHASE OPERON PROTEIN C"/>
    <property type="match status" value="1"/>
</dbReference>
<dbReference type="SMART" id="SM00028">
    <property type="entry name" value="TPR"/>
    <property type="match status" value="8"/>
</dbReference>
<dbReference type="EMBL" id="CAJJDP010000163">
    <property type="protein sequence ID" value="CAD8213423.1"/>
    <property type="molecule type" value="Genomic_DNA"/>
</dbReference>
<feature type="compositionally biased region" description="Basic and acidic residues" evidence="3">
    <location>
        <begin position="471"/>
        <end position="481"/>
    </location>
</feature>
<evidence type="ECO:0000256" key="2">
    <source>
        <dbReference type="ARBA" id="ARBA00022803"/>
    </source>
</evidence>
<dbReference type="InterPro" id="IPR019734">
    <property type="entry name" value="TPR_rpt"/>
</dbReference>